<dbReference type="InterPro" id="IPR010071">
    <property type="entry name" value="AA_adenyl_dom"/>
</dbReference>
<dbReference type="InterPro" id="IPR036736">
    <property type="entry name" value="ACP-like_sf"/>
</dbReference>
<dbReference type="Gene3D" id="3.40.50.1820">
    <property type="entry name" value="alpha/beta hydrolase"/>
    <property type="match status" value="1"/>
</dbReference>
<keyword evidence="6" id="KW-1185">Reference proteome</keyword>
<dbReference type="Pfam" id="PF00668">
    <property type="entry name" value="Condensation"/>
    <property type="match status" value="1"/>
</dbReference>
<dbReference type="AlphaFoldDB" id="A0A4R5ENT4"/>
<evidence type="ECO:0000313" key="6">
    <source>
        <dbReference type="Proteomes" id="UP000295136"/>
    </source>
</evidence>
<protein>
    <submittedName>
        <fullName evidence="5">Amino acid adenylation domain-containing protein</fullName>
    </submittedName>
</protein>
<dbReference type="FunFam" id="1.10.1200.10:FF:000016">
    <property type="entry name" value="Non-ribosomal peptide synthase"/>
    <property type="match status" value="1"/>
</dbReference>
<dbReference type="GO" id="GO:0031177">
    <property type="term" value="F:phosphopantetheine binding"/>
    <property type="evidence" value="ECO:0007669"/>
    <property type="project" value="InterPro"/>
</dbReference>
<dbReference type="Pfam" id="PF13193">
    <property type="entry name" value="AMP-binding_C"/>
    <property type="match status" value="1"/>
</dbReference>
<evidence type="ECO:0000259" key="4">
    <source>
        <dbReference type="PROSITE" id="PS50075"/>
    </source>
</evidence>
<dbReference type="SUPFAM" id="SSF53474">
    <property type="entry name" value="alpha/beta-Hydrolases"/>
    <property type="match status" value="1"/>
</dbReference>
<comment type="caution">
    <text evidence="5">The sequence shown here is derived from an EMBL/GenBank/DDBJ whole genome shotgun (WGS) entry which is preliminary data.</text>
</comment>
<reference evidence="5 6" key="1">
    <citation type="submission" date="2019-03" db="EMBL/GenBank/DDBJ databases">
        <title>Draft genome sequences of novel Actinobacteria.</title>
        <authorList>
            <person name="Sahin N."/>
            <person name="Ay H."/>
            <person name="Saygin H."/>
        </authorList>
    </citation>
    <scope>NUCLEOTIDE SEQUENCE [LARGE SCALE GENOMIC DNA]</scope>
    <source>
        <strain evidence="5 6">6K102</strain>
    </source>
</reference>
<dbReference type="PANTHER" id="PTHR45527:SF1">
    <property type="entry name" value="FATTY ACID SYNTHASE"/>
    <property type="match status" value="1"/>
</dbReference>
<accession>A0A4R5ENT4</accession>
<dbReference type="PROSITE" id="PS00012">
    <property type="entry name" value="PHOSPHOPANTETHEINE"/>
    <property type="match status" value="1"/>
</dbReference>
<dbReference type="Proteomes" id="UP000295136">
    <property type="component" value="Unassembled WGS sequence"/>
</dbReference>
<name>A0A4R5ENT4_9ACTN</name>
<dbReference type="SUPFAM" id="SSF47336">
    <property type="entry name" value="ACP-like"/>
    <property type="match status" value="1"/>
</dbReference>
<dbReference type="SUPFAM" id="SSF52777">
    <property type="entry name" value="CoA-dependent acyltransferases"/>
    <property type="match status" value="1"/>
</dbReference>
<dbReference type="InterPro" id="IPR020845">
    <property type="entry name" value="AMP-binding_CS"/>
</dbReference>
<keyword evidence="3" id="KW-0597">Phosphoprotein</keyword>
<dbReference type="Gene3D" id="3.30.300.30">
    <property type="match status" value="1"/>
</dbReference>
<dbReference type="InterPro" id="IPR001242">
    <property type="entry name" value="Condensation_dom"/>
</dbReference>
<sequence length="1040" mass="108931">PAAPPAGQVSAELPPDLVGALRELGRAESASLFMVLHAALATLLSRLGAGDDIPIGTPASGRADPVLDDLVGFFVNTVVLRTDLSGAPTFTELLRRVRESDLAAFEHAGLPFQQVVEAVNPARAQGRNPLFQVMLGYLHRPAGRGTVLGLPVGEAPEVAADPKVDLNVTFVDGEPFEAILEYDAGRFRPATARRLVDRLLVLLGEVAARPDLPVGQARVLAGDDRAELARWQNGGPPRAGGQPWYERFSAQARRTPDADACVFAGETMSYAELDAASDAFAARLGGLGPEDLVGIALPRSAALLVAVLGVAKAGAAYLPLDPAFPAERLRFMVADARPAAIVVDEHTRELFPDGITPSGGPASFVPPPRDPRSAAYVIYTSGSTGRPKGVVVTQRDLECLLAALPVAGPGERLLAVTTLSFDISVLELMGPLTAGGCVVLASGAQVRDPHLLAGLLSRERITVMQATPSLWSTLPPEADLRGVRVLAGGEALPPSLARDLSGRAASVTNLYGPTEVTVWATAAAVRGDEPPTLGRPLPGTTAYVLDAALRPAPPGVAGELYLGGDQVARGYLRRPGLTASRFVADPFTGGRMYRTGDLARWNGGGELEFLGRADHQVKVRGHRVEPGEIEAVAATCPGVSQVAVAARQDRLLAYVTAPAPALRDHLAERLPSWMVPSAVVVLDELPLTPNGKVDRAALPEVDLARTAGGTGPRTRTEAAVCAVMEEVLGTGPVGVDDDFFALGGHSLLLVRLATALCARLGADLPVADLFAASTAAALARRISGGVPAADAMAELLTLRPGDGTRPPLFCFPPASGLSWPFAPLKRHLPEGVPLYGLQSPRLSRDSGLPESLDDLAAEYAGLIAGVAPDGPLSLLGWSFGGAVAHKVAVRLAAEGRDLRLLGMLDTPVEVSGGAGDVAALLAEMGYRVPDARMSAADAVAFLRSMDDGVAALEDEQIERVVESYLAHDRMLARARYDVYPGDVFFVDATVPEQGFTGAASKRWRPYVAGELRVAEIGCRHSELLDAGTLEILGPLLARLM</sequence>
<dbReference type="InterPro" id="IPR042099">
    <property type="entry name" value="ANL_N_sf"/>
</dbReference>
<keyword evidence="2" id="KW-0596">Phosphopantetheine</keyword>
<gene>
    <name evidence="5" type="ORF">E1295_35265</name>
</gene>
<feature type="non-terminal residue" evidence="5">
    <location>
        <position position="1"/>
    </location>
</feature>
<proteinExistence type="predicted"/>
<dbReference type="GO" id="GO:0072330">
    <property type="term" value="P:monocarboxylic acid biosynthetic process"/>
    <property type="evidence" value="ECO:0007669"/>
    <property type="project" value="UniProtKB-ARBA"/>
</dbReference>
<dbReference type="InterPro" id="IPR009081">
    <property type="entry name" value="PP-bd_ACP"/>
</dbReference>
<dbReference type="InterPro" id="IPR029058">
    <property type="entry name" value="AB_hydrolase_fold"/>
</dbReference>
<dbReference type="SUPFAM" id="SSF56801">
    <property type="entry name" value="Acetyl-CoA synthetase-like"/>
    <property type="match status" value="1"/>
</dbReference>
<dbReference type="PANTHER" id="PTHR45527">
    <property type="entry name" value="NONRIBOSOMAL PEPTIDE SYNTHETASE"/>
    <property type="match status" value="1"/>
</dbReference>
<dbReference type="Pfam" id="PF00550">
    <property type="entry name" value="PP-binding"/>
    <property type="match status" value="1"/>
</dbReference>
<dbReference type="InterPro" id="IPR001031">
    <property type="entry name" value="Thioesterase"/>
</dbReference>
<dbReference type="InterPro" id="IPR020806">
    <property type="entry name" value="PKS_PP-bd"/>
</dbReference>
<dbReference type="InterPro" id="IPR000873">
    <property type="entry name" value="AMP-dep_synth/lig_dom"/>
</dbReference>
<dbReference type="InterPro" id="IPR006162">
    <property type="entry name" value="Ppantetheine_attach_site"/>
</dbReference>
<dbReference type="SMART" id="SM00823">
    <property type="entry name" value="PKS_PP"/>
    <property type="match status" value="1"/>
</dbReference>
<dbReference type="GO" id="GO:0009239">
    <property type="term" value="P:enterobactin biosynthetic process"/>
    <property type="evidence" value="ECO:0007669"/>
    <property type="project" value="TreeGrafter"/>
</dbReference>
<dbReference type="Pfam" id="PF00975">
    <property type="entry name" value="Thioesterase"/>
    <property type="match status" value="1"/>
</dbReference>
<dbReference type="SMART" id="SM00824">
    <property type="entry name" value="PKS_TE"/>
    <property type="match status" value="1"/>
</dbReference>
<organism evidence="5 6">
    <name type="scientific">Nonomuraea mesophila</name>
    <dbReference type="NCBI Taxonomy" id="2530382"/>
    <lineage>
        <taxon>Bacteria</taxon>
        <taxon>Bacillati</taxon>
        <taxon>Actinomycetota</taxon>
        <taxon>Actinomycetes</taxon>
        <taxon>Streptosporangiales</taxon>
        <taxon>Streptosporangiaceae</taxon>
        <taxon>Nonomuraea</taxon>
    </lineage>
</organism>
<dbReference type="Pfam" id="PF00501">
    <property type="entry name" value="AMP-binding"/>
    <property type="match status" value="1"/>
</dbReference>
<dbReference type="EMBL" id="SMLD01000133">
    <property type="protein sequence ID" value="TDE36391.1"/>
    <property type="molecule type" value="Genomic_DNA"/>
</dbReference>
<dbReference type="Gene3D" id="3.30.559.30">
    <property type="entry name" value="Nonribosomal peptide synthetase, condensation domain"/>
    <property type="match status" value="1"/>
</dbReference>
<feature type="domain" description="Carrier" evidence="4">
    <location>
        <begin position="711"/>
        <end position="786"/>
    </location>
</feature>
<dbReference type="PROSITE" id="PS50075">
    <property type="entry name" value="CARRIER"/>
    <property type="match status" value="1"/>
</dbReference>
<dbReference type="GO" id="GO:0009366">
    <property type="term" value="C:enterobactin synthetase complex"/>
    <property type="evidence" value="ECO:0007669"/>
    <property type="project" value="TreeGrafter"/>
</dbReference>
<dbReference type="PROSITE" id="PS00455">
    <property type="entry name" value="AMP_BINDING"/>
    <property type="match status" value="1"/>
</dbReference>
<dbReference type="InterPro" id="IPR045851">
    <property type="entry name" value="AMP-bd_C_sf"/>
</dbReference>
<evidence type="ECO:0000256" key="2">
    <source>
        <dbReference type="ARBA" id="ARBA00022450"/>
    </source>
</evidence>
<dbReference type="NCBIfam" id="TIGR01733">
    <property type="entry name" value="AA-adenyl-dom"/>
    <property type="match status" value="1"/>
</dbReference>
<evidence type="ECO:0000256" key="3">
    <source>
        <dbReference type="ARBA" id="ARBA00022553"/>
    </source>
</evidence>
<dbReference type="GO" id="GO:0008610">
    <property type="term" value="P:lipid biosynthetic process"/>
    <property type="evidence" value="ECO:0007669"/>
    <property type="project" value="UniProtKB-ARBA"/>
</dbReference>
<dbReference type="GO" id="GO:0005829">
    <property type="term" value="C:cytosol"/>
    <property type="evidence" value="ECO:0007669"/>
    <property type="project" value="TreeGrafter"/>
</dbReference>
<dbReference type="Gene3D" id="3.40.50.12780">
    <property type="entry name" value="N-terminal domain of ligase-like"/>
    <property type="match status" value="1"/>
</dbReference>
<dbReference type="GO" id="GO:0047527">
    <property type="term" value="F:2,3-dihydroxybenzoate-serine ligase activity"/>
    <property type="evidence" value="ECO:0007669"/>
    <property type="project" value="TreeGrafter"/>
</dbReference>
<dbReference type="RefSeq" id="WP_132637434.1">
    <property type="nucleotide sequence ID" value="NZ_SMLD01000133.1"/>
</dbReference>
<dbReference type="InterPro" id="IPR020802">
    <property type="entry name" value="TesA-like"/>
</dbReference>
<dbReference type="GO" id="GO:0043041">
    <property type="term" value="P:amino acid activation for nonribosomal peptide biosynthetic process"/>
    <property type="evidence" value="ECO:0007669"/>
    <property type="project" value="TreeGrafter"/>
</dbReference>
<dbReference type="InterPro" id="IPR025110">
    <property type="entry name" value="AMP-bd_C"/>
</dbReference>
<dbReference type="InterPro" id="IPR023213">
    <property type="entry name" value="CAT-like_dom_sf"/>
</dbReference>
<dbReference type="FunFam" id="2.30.38.10:FF:000001">
    <property type="entry name" value="Non-ribosomal peptide synthetase PvdI"/>
    <property type="match status" value="1"/>
</dbReference>
<evidence type="ECO:0000256" key="1">
    <source>
        <dbReference type="ARBA" id="ARBA00001957"/>
    </source>
</evidence>
<dbReference type="Gene3D" id="3.30.559.10">
    <property type="entry name" value="Chloramphenicol acetyltransferase-like domain"/>
    <property type="match status" value="1"/>
</dbReference>
<evidence type="ECO:0000313" key="5">
    <source>
        <dbReference type="EMBL" id="TDE36391.1"/>
    </source>
</evidence>
<comment type="cofactor">
    <cofactor evidence="1">
        <name>pantetheine 4'-phosphate</name>
        <dbReference type="ChEBI" id="CHEBI:47942"/>
    </cofactor>
</comment>